<protein>
    <recommendedName>
        <fullName evidence="6">Disease resistance N-terminal domain-containing protein</fullName>
    </recommendedName>
</protein>
<keyword evidence="5" id="KW-0611">Plant defense</keyword>
<evidence type="ECO:0000313" key="7">
    <source>
        <dbReference type="EMBL" id="PAN09336.1"/>
    </source>
</evidence>
<dbReference type="Gene3D" id="1.20.5.4130">
    <property type="match status" value="1"/>
</dbReference>
<proteinExistence type="inferred from homology"/>
<evidence type="ECO:0000256" key="5">
    <source>
        <dbReference type="ARBA" id="ARBA00022821"/>
    </source>
</evidence>
<evidence type="ECO:0000256" key="3">
    <source>
        <dbReference type="ARBA" id="ARBA00022737"/>
    </source>
</evidence>
<dbReference type="Proteomes" id="UP000243499">
    <property type="component" value="Chromosome 2"/>
</dbReference>
<reference evidence="7" key="1">
    <citation type="submission" date="2018-04" db="EMBL/GenBank/DDBJ databases">
        <title>WGS assembly of Panicum hallii.</title>
        <authorList>
            <person name="Lovell J."/>
            <person name="Jenkins J."/>
            <person name="Lowry D."/>
            <person name="Mamidi S."/>
            <person name="Sreedasyam A."/>
            <person name="Weng X."/>
            <person name="Barry K."/>
            <person name="Bonette J."/>
            <person name="Campitelli B."/>
            <person name="Daum C."/>
            <person name="Gordon S."/>
            <person name="Gould B."/>
            <person name="Lipzen A."/>
            <person name="Macqueen A."/>
            <person name="Palacio-Mejia J."/>
            <person name="Plott C."/>
            <person name="Shakirov E."/>
            <person name="Shu S."/>
            <person name="Yoshinaga Y."/>
            <person name="Zane M."/>
            <person name="Rokhsar D."/>
            <person name="Grimwood J."/>
            <person name="Schmutz J."/>
            <person name="Juenger T."/>
        </authorList>
    </citation>
    <scope>NUCLEOTIDE SEQUENCE [LARGE SCALE GENOMIC DNA]</scope>
    <source>
        <strain evidence="7">FIL2</strain>
    </source>
</reference>
<gene>
    <name evidence="7" type="ORF">PAHAL_2G014400</name>
</gene>
<organism evidence="7">
    <name type="scientific">Panicum hallii</name>
    <dbReference type="NCBI Taxonomy" id="206008"/>
    <lineage>
        <taxon>Eukaryota</taxon>
        <taxon>Viridiplantae</taxon>
        <taxon>Streptophyta</taxon>
        <taxon>Embryophyta</taxon>
        <taxon>Tracheophyta</taxon>
        <taxon>Spermatophyta</taxon>
        <taxon>Magnoliopsida</taxon>
        <taxon>Liliopsida</taxon>
        <taxon>Poales</taxon>
        <taxon>Poaceae</taxon>
        <taxon>PACMAD clade</taxon>
        <taxon>Panicoideae</taxon>
        <taxon>Panicodae</taxon>
        <taxon>Paniceae</taxon>
        <taxon>Panicinae</taxon>
        <taxon>Panicum</taxon>
        <taxon>Panicum sect. Panicum</taxon>
    </lineage>
</organism>
<sequence>MAEKVCSAVVQVTVSQILSGLVQKYEVKEQSNSRRNLERLEMAHIKLEAALETSEKWQITDGSLLRWRRKLKRAAQECDDTLHRYKHRVLEKEQMEQEVRNSPIPNRIVHATKSFALSIFNRDNGMLSRSIVQRFEWFADGATEFLRFIELGGTPHRHVTFHSLVKHLFAGEELRHKIVRGKEYPSFLLWLVPFRTAEHGIEVSLIFIHKDSNAPENNFFLGVMLQISESTDIVGIVVKCLQLFLPHFQPIVEAIRKELTRLPTQDFSWVPYVDLWHRKHWDNLHRFSTQWFRPDPLCCKLHDRHELQHISSQDMARLSDVSLEPVIVVNLQCQVSLSVYSKQKTSLSANSILLQDSPFLKAGIVFAPHGSSEDLLHVNKTSSMVAIVGEEQNSLHTDITLEQVESIMLPKAMDYFCQNSEETIYQMIWKSKHGSALIQVEKASIGTRRRNMRTRRTFGGARKTKVFQGQDQELRSRTRMVSRLLDLWGAHVPVRLQSLLMNWMQQEKEGHLAAPKQHLKF</sequence>
<dbReference type="InterPro" id="IPR013181">
    <property type="entry name" value="DUF1719"/>
</dbReference>
<dbReference type="SMART" id="SM01157">
    <property type="entry name" value="DUF1719"/>
    <property type="match status" value="1"/>
</dbReference>
<dbReference type="Pfam" id="PF18052">
    <property type="entry name" value="Rx_N"/>
    <property type="match status" value="1"/>
</dbReference>
<feature type="domain" description="Disease resistance N-terminal" evidence="6">
    <location>
        <begin position="9"/>
        <end position="98"/>
    </location>
</feature>
<keyword evidence="3" id="KW-0677">Repeat</keyword>
<evidence type="ECO:0000256" key="2">
    <source>
        <dbReference type="ARBA" id="ARBA00022614"/>
    </source>
</evidence>
<name>A0A2S3GV97_9POAL</name>
<dbReference type="GO" id="GO:0000166">
    <property type="term" value="F:nucleotide binding"/>
    <property type="evidence" value="ECO:0007669"/>
    <property type="project" value="UniProtKB-KW"/>
</dbReference>
<comment type="similarity">
    <text evidence="1">Belongs to the disease resistance NB-LRR family.</text>
</comment>
<dbReference type="GO" id="GO:0006952">
    <property type="term" value="P:defense response"/>
    <property type="evidence" value="ECO:0007669"/>
    <property type="project" value="UniProtKB-KW"/>
</dbReference>
<keyword evidence="4" id="KW-0547">Nucleotide-binding</keyword>
<keyword evidence="2" id="KW-0433">Leucine-rich repeat</keyword>
<dbReference type="AlphaFoldDB" id="A0A2S3GV97"/>
<dbReference type="EMBL" id="CM008047">
    <property type="protein sequence ID" value="PAN09336.1"/>
    <property type="molecule type" value="Genomic_DNA"/>
</dbReference>
<dbReference type="Pfam" id="PF08224">
    <property type="entry name" value="DUF1719"/>
    <property type="match status" value="1"/>
</dbReference>
<evidence type="ECO:0000259" key="6">
    <source>
        <dbReference type="Pfam" id="PF18052"/>
    </source>
</evidence>
<accession>A0A2S3GV97</accession>
<dbReference type="Gramene" id="PAN09336">
    <property type="protein sequence ID" value="PAN09336"/>
    <property type="gene ID" value="PAHAL_2G014400"/>
</dbReference>
<evidence type="ECO:0000256" key="1">
    <source>
        <dbReference type="ARBA" id="ARBA00008894"/>
    </source>
</evidence>
<dbReference type="InterPro" id="IPR041118">
    <property type="entry name" value="Rx_N"/>
</dbReference>
<dbReference type="PANTHER" id="PTHR33377">
    <property type="entry name" value="OS10G0134700 PROTEIN-RELATED"/>
    <property type="match status" value="1"/>
</dbReference>
<evidence type="ECO:0000256" key="4">
    <source>
        <dbReference type="ARBA" id="ARBA00022741"/>
    </source>
</evidence>
<dbReference type="PANTHER" id="PTHR33377:SF31">
    <property type="entry name" value="RX N-TERMINAL DOMAIN-CONTAINING PROTEIN"/>
    <property type="match status" value="1"/>
</dbReference>